<reference evidence="2" key="1">
    <citation type="submission" date="2021-02" db="EMBL/GenBank/DDBJ databases">
        <authorList>
            <person name="Nowell W R."/>
        </authorList>
    </citation>
    <scope>NUCLEOTIDE SEQUENCE</scope>
</reference>
<protein>
    <submittedName>
        <fullName evidence="2">Uncharacterized protein</fullName>
    </submittedName>
</protein>
<dbReference type="EMBL" id="CAJOBJ010314821">
    <property type="protein sequence ID" value="CAF5168550.1"/>
    <property type="molecule type" value="Genomic_DNA"/>
</dbReference>
<dbReference type="AlphaFoldDB" id="A0A8S3GTM3"/>
<feature type="non-terminal residue" evidence="2">
    <location>
        <position position="1"/>
    </location>
</feature>
<sequence>MLQRIDRRKRPSTCSTRKRKTKSAIQLFEQTNPIDLKSKQWLLPETEDYLRTNDKKQHNVSVVANEEEAQEQESIKRLPSAYAQVKSYLKTNSLVAKGLTIFDVLYPVSVTVKEPQHVQVIDRYVLAKVWDDILPLTYGSYVNKFRLVNHYAVNLEDYEMKLNSLIEDYYEFTSNFIWKYLTDEDKQKLGPIVYWMSLSKEEQN</sequence>
<gene>
    <name evidence="2" type="ORF">GIL414_LOCUS66553</name>
</gene>
<comment type="caution">
    <text evidence="2">The sequence shown here is derived from an EMBL/GenBank/DDBJ whole genome shotgun (WGS) entry which is preliminary data.</text>
</comment>
<evidence type="ECO:0000256" key="1">
    <source>
        <dbReference type="SAM" id="MobiDB-lite"/>
    </source>
</evidence>
<feature type="region of interest" description="Disordered" evidence="1">
    <location>
        <begin position="1"/>
        <end position="22"/>
    </location>
</feature>
<dbReference type="PANTHER" id="PTHR46785">
    <property type="entry name" value="VON WILLEBRAND FACTOR A DOMAIN-CONTAINING PROTEIN 3B"/>
    <property type="match status" value="1"/>
</dbReference>
<proteinExistence type="predicted"/>
<dbReference type="Proteomes" id="UP000681720">
    <property type="component" value="Unassembled WGS sequence"/>
</dbReference>
<evidence type="ECO:0000313" key="3">
    <source>
        <dbReference type="Proteomes" id="UP000681720"/>
    </source>
</evidence>
<name>A0A8S3GTM3_9BILA</name>
<organism evidence="2 3">
    <name type="scientific">Rotaria magnacalcarata</name>
    <dbReference type="NCBI Taxonomy" id="392030"/>
    <lineage>
        <taxon>Eukaryota</taxon>
        <taxon>Metazoa</taxon>
        <taxon>Spiralia</taxon>
        <taxon>Gnathifera</taxon>
        <taxon>Rotifera</taxon>
        <taxon>Eurotatoria</taxon>
        <taxon>Bdelloidea</taxon>
        <taxon>Philodinida</taxon>
        <taxon>Philodinidae</taxon>
        <taxon>Rotaria</taxon>
    </lineage>
</organism>
<accession>A0A8S3GTM3</accession>
<evidence type="ECO:0000313" key="2">
    <source>
        <dbReference type="EMBL" id="CAF5168550.1"/>
    </source>
</evidence>
<dbReference type="PANTHER" id="PTHR46785:SF1">
    <property type="entry name" value="VON WILLEBRAND FACTOR A DOMAIN-CONTAINING PROTEIN 3B"/>
    <property type="match status" value="1"/>
</dbReference>